<comment type="caution">
    <text evidence="2">The sequence shown here is derived from an EMBL/GenBank/DDBJ whole genome shotgun (WGS) entry which is preliminary data.</text>
</comment>
<organism evidence="2 3">
    <name type="scientific">Polychaeton citri CBS 116435</name>
    <dbReference type="NCBI Taxonomy" id="1314669"/>
    <lineage>
        <taxon>Eukaryota</taxon>
        <taxon>Fungi</taxon>
        <taxon>Dikarya</taxon>
        <taxon>Ascomycota</taxon>
        <taxon>Pezizomycotina</taxon>
        <taxon>Dothideomycetes</taxon>
        <taxon>Dothideomycetidae</taxon>
        <taxon>Capnodiales</taxon>
        <taxon>Capnodiaceae</taxon>
        <taxon>Polychaeton</taxon>
    </lineage>
</organism>
<evidence type="ECO:0000313" key="2">
    <source>
        <dbReference type="EMBL" id="KAF2722342.1"/>
    </source>
</evidence>
<dbReference type="EMBL" id="MU003783">
    <property type="protein sequence ID" value="KAF2722342.1"/>
    <property type="molecule type" value="Genomic_DNA"/>
</dbReference>
<evidence type="ECO:0000313" key="3">
    <source>
        <dbReference type="Proteomes" id="UP000799441"/>
    </source>
</evidence>
<feature type="transmembrane region" description="Helical" evidence="1">
    <location>
        <begin position="64"/>
        <end position="86"/>
    </location>
</feature>
<dbReference type="Proteomes" id="UP000799441">
    <property type="component" value="Unassembled WGS sequence"/>
</dbReference>
<sequence>MRPLRAARPRARTGHQKSHVLDLSDYGMSGWQYARRPTTRMCRCFAQAKVAMTSGRMTDQAVEYWYVGLVIVPYLGCLVTAAFFLYCPAASPLSTLLFLLHLFLCVQLLPE</sequence>
<proteinExistence type="predicted"/>
<dbReference type="AlphaFoldDB" id="A0A9P4Q851"/>
<keyword evidence="1" id="KW-1133">Transmembrane helix</keyword>
<accession>A0A9P4Q851</accession>
<evidence type="ECO:0000256" key="1">
    <source>
        <dbReference type="SAM" id="Phobius"/>
    </source>
</evidence>
<keyword evidence="3" id="KW-1185">Reference proteome</keyword>
<protein>
    <submittedName>
        <fullName evidence="2">Uncharacterized protein</fullName>
    </submittedName>
</protein>
<reference evidence="2" key="1">
    <citation type="journal article" date="2020" name="Stud. Mycol.">
        <title>101 Dothideomycetes genomes: a test case for predicting lifestyles and emergence of pathogens.</title>
        <authorList>
            <person name="Haridas S."/>
            <person name="Albert R."/>
            <person name="Binder M."/>
            <person name="Bloem J."/>
            <person name="Labutti K."/>
            <person name="Salamov A."/>
            <person name="Andreopoulos B."/>
            <person name="Baker S."/>
            <person name="Barry K."/>
            <person name="Bills G."/>
            <person name="Bluhm B."/>
            <person name="Cannon C."/>
            <person name="Castanera R."/>
            <person name="Culley D."/>
            <person name="Daum C."/>
            <person name="Ezra D."/>
            <person name="Gonzalez J."/>
            <person name="Henrissat B."/>
            <person name="Kuo A."/>
            <person name="Liang C."/>
            <person name="Lipzen A."/>
            <person name="Lutzoni F."/>
            <person name="Magnuson J."/>
            <person name="Mondo S."/>
            <person name="Nolan M."/>
            <person name="Ohm R."/>
            <person name="Pangilinan J."/>
            <person name="Park H.-J."/>
            <person name="Ramirez L."/>
            <person name="Alfaro M."/>
            <person name="Sun H."/>
            <person name="Tritt A."/>
            <person name="Yoshinaga Y."/>
            <person name="Zwiers L.-H."/>
            <person name="Turgeon B."/>
            <person name="Goodwin S."/>
            <person name="Spatafora J."/>
            <person name="Crous P."/>
            <person name="Grigoriev I."/>
        </authorList>
    </citation>
    <scope>NUCLEOTIDE SEQUENCE</scope>
    <source>
        <strain evidence="2">CBS 116435</strain>
    </source>
</reference>
<keyword evidence="1" id="KW-0472">Membrane</keyword>
<name>A0A9P4Q851_9PEZI</name>
<gene>
    <name evidence="2" type="ORF">K431DRAFT_338178</name>
</gene>
<keyword evidence="1" id="KW-0812">Transmembrane</keyword>